<organism evidence="1 2">
    <name type="scientific">Colletotrichum scovillei</name>
    <dbReference type="NCBI Taxonomy" id="1209932"/>
    <lineage>
        <taxon>Eukaryota</taxon>
        <taxon>Fungi</taxon>
        <taxon>Dikarya</taxon>
        <taxon>Ascomycota</taxon>
        <taxon>Pezizomycotina</taxon>
        <taxon>Sordariomycetes</taxon>
        <taxon>Hypocreomycetidae</taxon>
        <taxon>Glomerellales</taxon>
        <taxon>Glomerellaceae</taxon>
        <taxon>Colletotrichum</taxon>
        <taxon>Colletotrichum acutatum species complex</taxon>
    </lineage>
</organism>
<dbReference type="EMBL" id="JAESDN010000025">
    <property type="protein sequence ID" value="KAG7040435.1"/>
    <property type="molecule type" value="Genomic_DNA"/>
</dbReference>
<comment type="caution">
    <text evidence="1">The sequence shown here is derived from an EMBL/GenBank/DDBJ whole genome shotgun (WGS) entry which is preliminary data.</text>
</comment>
<evidence type="ECO:0000313" key="1">
    <source>
        <dbReference type="EMBL" id="KAG7040435.1"/>
    </source>
</evidence>
<dbReference type="AlphaFoldDB" id="A0A9P7U5G6"/>
<reference evidence="1" key="1">
    <citation type="submission" date="2021-05" db="EMBL/GenBank/DDBJ databases">
        <title>Comparative genomics of three Colletotrichum scovillei strains and genetic complementation revealed genes involved fungal growth and virulence on chili pepper.</title>
        <authorList>
            <person name="Hsieh D.-K."/>
            <person name="Chuang S.-C."/>
            <person name="Chen C.-Y."/>
            <person name="Chao Y.-T."/>
            <person name="Lu M.-Y.J."/>
            <person name="Lee M.-H."/>
            <person name="Shih M.-C."/>
        </authorList>
    </citation>
    <scope>NUCLEOTIDE SEQUENCE</scope>
    <source>
        <strain evidence="1">Coll-153</strain>
    </source>
</reference>
<accession>A0A9P7U5G6</accession>
<name>A0A9P7U5G6_9PEZI</name>
<sequence length="23" mass="2683">MITLLLHMQWIPSHWACSSSDPE</sequence>
<protein>
    <submittedName>
        <fullName evidence="1">Uncharacterized protein</fullName>
    </submittedName>
</protein>
<evidence type="ECO:0000313" key="2">
    <source>
        <dbReference type="Proteomes" id="UP000699042"/>
    </source>
</evidence>
<proteinExistence type="predicted"/>
<gene>
    <name evidence="1" type="ORF">JMJ77_009896</name>
</gene>
<keyword evidence="2" id="KW-1185">Reference proteome</keyword>
<dbReference type="Proteomes" id="UP000699042">
    <property type="component" value="Unassembled WGS sequence"/>
</dbReference>